<evidence type="ECO:0000256" key="14">
    <source>
        <dbReference type="ARBA" id="ARBA00023316"/>
    </source>
</evidence>
<evidence type="ECO:0000313" key="19">
    <source>
        <dbReference type="EMBL" id="MCL1126406.1"/>
    </source>
</evidence>
<evidence type="ECO:0000256" key="13">
    <source>
        <dbReference type="ARBA" id="ARBA00023211"/>
    </source>
</evidence>
<evidence type="ECO:0000256" key="12">
    <source>
        <dbReference type="ARBA" id="ARBA00022984"/>
    </source>
</evidence>
<comment type="catalytic activity">
    <reaction evidence="15 16">
        <text>2 D-alanine + ATP = D-alanyl-D-alanine + ADP + phosphate + H(+)</text>
        <dbReference type="Rhea" id="RHEA:11224"/>
        <dbReference type="ChEBI" id="CHEBI:15378"/>
        <dbReference type="ChEBI" id="CHEBI:30616"/>
        <dbReference type="ChEBI" id="CHEBI:43474"/>
        <dbReference type="ChEBI" id="CHEBI:57416"/>
        <dbReference type="ChEBI" id="CHEBI:57822"/>
        <dbReference type="ChEBI" id="CHEBI:456216"/>
        <dbReference type="EC" id="6.3.2.4"/>
    </reaction>
</comment>
<feature type="domain" description="ATP-grasp" evidence="18">
    <location>
        <begin position="123"/>
        <end position="329"/>
    </location>
</feature>
<evidence type="ECO:0000313" key="20">
    <source>
        <dbReference type="Proteomes" id="UP001203423"/>
    </source>
</evidence>
<comment type="similarity">
    <text evidence="5 16">Belongs to the D-alanine--D-alanine ligase family.</text>
</comment>
<evidence type="ECO:0000256" key="7">
    <source>
        <dbReference type="ARBA" id="ARBA00022723"/>
    </source>
</evidence>
<dbReference type="PROSITE" id="PS50975">
    <property type="entry name" value="ATP_GRASP"/>
    <property type="match status" value="1"/>
</dbReference>
<dbReference type="PANTHER" id="PTHR23132:SF25">
    <property type="entry name" value="D-ALANINE--D-ALANINE LIGASE A"/>
    <property type="match status" value="1"/>
</dbReference>
<keyword evidence="7" id="KW-0479">Metal-binding</keyword>
<dbReference type="PROSITE" id="PS00843">
    <property type="entry name" value="DALA_DALA_LIGASE_1"/>
    <property type="match status" value="1"/>
</dbReference>
<keyword evidence="16" id="KW-0963">Cytoplasm</keyword>
<dbReference type="Gene3D" id="3.30.470.20">
    <property type="entry name" value="ATP-grasp fold, B domain"/>
    <property type="match status" value="1"/>
</dbReference>
<comment type="cofactor">
    <cofactor evidence="2">
        <name>Mg(2+)</name>
        <dbReference type="ChEBI" id="CHEBI:18420"/>
    </cofactor>
</comment>
<dbReference type="Pfam" id="PF07478">
    <property type="entry name" value="Dala_Dala_lig_C"/>
    <property type="match status" value="1"/>
</dbReference>
<comment type="cofactor">
    <cofactor evidence="1">
        <name>Mn(2+)</name>
        <dbReference type="ChEBI" id="CHEBI:29035"/>
    </cofactor>
</comment>
<organism evidence="19 20">
    <name type="scientific">Shewanella surugensis</name>
    <dbReference type="NCBI Taxonomy" id="212020"/>
    <lineage>
        <taxon>Bacteria</taxon>
        <taxon>Pseudomonadati</taxon>
        <taxon>Pseudomonadota</taxon>
        <taxon>Gammaproteobacteria</taxon>
        <taxon>Alteromonadales</taxon>
        <taxon>Shewanellaceae</taxon>
        <taxon>Shewanella</taxon>
    </lineage>
</organism>
<evidence type="ECO:0000256" key="15">
    <source>
        <dbReference type="ARBA" id="ARBA00047614"/>
    </source>
</evidence>
<dbReference type="RefSeq" id="WP_248941794.1">
    <property type="nucleotide sequence ID" value="NZ_JAKIKS010000086.1"/>
</dbReference>
<dbReference type="InterPro" id="IPR016185">
    <property type="entry name" value="PreATP-grasp_dom_sf"/>
</dbReference>
<dbReference type="NCBIfam" id="TIGR01205">
    <property type="entry name" value="D_ala_D_alaTIGR"/>
    <property type="match status" value="1"/>
</dbReference>
<dbReference type="Proteomes" id="UP001203423">
    <property type="component" value="Unassembled WGS sequence"/>
</dbReference>
<comment type="subcellular location">
    <subcellularLocation>
        <location evidence="16">Cytoplasm</location>
    </subcellularLocation>
</comment>
<dbReference type="EMBL" id="JAKIKS010000086">
    <property type="protein sequence ID" value="MCL1126406.1"/>
    <property type="molecule type" value="Genomic_DNA"/>
</dbReference>
<dbReference type="InterPro" id="IPR005905">
    <property type="entry name" value="D_ala_D_ala"/>
</dbReference>
<dbReference type="PROSITE" id="PS00844">
    <property type="entry name" value="DALA_DALA_LIGASE_2"/>
    <property type="match status" value="1"/>
</dbReference>
<dbReference type="InterPro" id="IPR011761">
    <property type="entry name" value="ATP-grasp"/>
</dbReference>
<dbReference type="PIRSF" id="PIRSF039102">
    <property type="entry name" value="Ddl/VanB"/>
    <property type="match status" value="1"/>
</dbReference>
<protein>
    <recommendedName>
        <fullName evidence="16">D-alanine--D-alanine ligase</fullName>
        <ecNumber evidence="16">6.3.2.4</ecNumber>
    </recommendedName>
    <alternativeName>
        <fullName evidence="16">D-Ala-D-Ala ligase</fullName>
    </alternativeName>
    <alternativeName>
        <fullName evidence="16">D-alanylalanine synthetase</fullName>
    </alternativeName>
</protein>
<comment type="caution">
    <text evidence="19">The sequence shown here is derived from an EMBL/GenBank/DDBJ whole genome shotgun (WGS) entry which is preliminary data.</text>
</comment>
<evidence type="ECO:0000256" key="2">
    <source>
        <dbReference type="ARBA" id="ARBA00001946"/>
    </source>
</evidence>
<dbReference type="HAMAP" id="MF_00047">
    <property type="entry name" value="Dala_Dala_lig"/>
    <property type="match status" value="1"/>
</dbReference>
<evidence type="ECO:0000256" key="5">
    <source>
        <dbReference type="ARBA" id="ARBA00010871"/>
    </source>
</evidence>
<evidence type="ECO:0000256" key="1">
    <source>
        <dbReference type="ARBA" id="ARBA00001936"/>
    </source>
</evidence>
<keyword evidence="20" id="KW-1185">Reference proteome</keyword>
<evidence type="ECO:0000256" key="11">
    <source>
        <dbReference type="ARBA" id="ARBA00022960"/>
    </source>
</evidence>
<dbReference type="Gene3D" id="3.40.50.20">
    <property type="match status" value="1"/>
</dbReference>
<dbReference type="PANTHER" id="PTHR23132">
    <property type="entry name" value="D-ALANINE--D-ALANINE LIGASE"/>
    <property type="match status" value="1"/>
</dbReference>
<comment type="pathway">
    <text evidence="4 16">Cell wall biogenesis; peptidoglycan biosynthesis.</text>
</comment>
<keyword evidence="12 16" id="KW-0573">Peptidoglycan synthesis</keyword>
<keyword evidence="9 17" id="KW-0067">ATP-binding</keyword>
<dbReference type="Pfam" id="PF01820">
    <property type="entry name" value="Dala_Dala_lig_N"/>
    <property type="match status" value="1"/>
</dbReference>
<keyword evidence="14 16" id="KW-0961">Cell wall biogenesis/degradation</keyword>
<evidence type="ECO:0000256" key="4">
    <source>
        <dbReference type="ARBA" id="ARBA00004752"/>
    </source>
</evidence>
<dbReference type="InterPro" id="IPR000291">
    <property type="entry name" value="D-Ala_lig_Van_CS"/>
</dbReference>
<evidence type="ECO:0000256" key="8">
    <source>
        <dbReference type="ARBA" id="ARBA00022741"/>
    </source>
</evidence>
<dbReference type="EC" id="6.3.2.4" evidence="16"/>
<proteinExistence type="inferred from homology"/>
<keyword evidence="10" id="KW-0460">Magnesium</keyword>
<name>A0ABT0LFD1_9GAMM</name>
<evidence type="ECO:0000256" key="10">
    <source>
        <dbReference type="ARBA" id="ARBA00022842"/>
    </source>
</evidence>
<evidence type="ECO:0000256" key="3">
    <source>
        <dbReference type="ARBA" id="ARBA00003921"/>
    </source>
</evidence>
<dbReference type="InterPro" id="IPR011095">
    <property type="entry name" value="Dala_Dala_lig_C"/>
</dbReference>
<dbReference type="NCBIfam" id="NF002527">
    <property type="entry name" value="PRK01966.1-3"/>
    <property type="match status" value="1"/>
</dbReference>
<dbReference type="InterPro" id="IPR013815">
    <property type="entry name" value="ATP_grasp_subdomain_1"/>
</dbReference>
<evidence type="ECO:0000256" key="6">
    <source>
        <dbReference type="ARBA" id="ARBA00022598"/>
    </source>
</evidence>
<keyword evidence="11 16" id="KW-0133">Cell shape</keyword>
<keyword evidence="6 16" id="KW-0436">Ligase</keyword>
<reference evidence="19 20" key="1">
    <citation type="submission" date="2022-01" db="EMBL/GenBank/DDBJ databases">
        <title>Whole genome-based taxonomy of the Shewanellaceae.</title>
        <authorList>
            <person name="Martin-Rodriguez A.J."/>
        </authorList>
    </citation>
    <scope>NUCLEOTIDE SEQUENCE [LARGE SCALE GENOMIC DNA]</scope>
    <source>
        <strain evidence="19 20">DSM 17177</strain>
    </source>
</reference>
<dbReference type="SUPFAM" id="SSF52440">
    <property type="entry name" value="PreATP-grasp domain"/>
    <property type="match status" value="1"/>
</dbReference>
<gene>
    <name evidence="16" type="primary">ddl</name>
    <name evidence="19" type="ORF">L2764_18435</name>
</gene>
<evidence type="ECO:0000256" key="16">
    <source>
        <dbReference type="HAMAP-Rule" id="MF_00047"/>
    </source>
</evidence>
<sequence length="342" mass="38150">MKPINLLLVCGGGGDEHAISLLSAHFFEHTLAQSPHYNVTRVELLPQGQYQTLEGDPCEITNQKQLRFHNKTAVWPIDYVIPCLHGYPGETGDLQSYLDLIQLAYFGSDAEASRNCFNKVTAKMWFSALDIPNTPSLFLSEFNQAAIDKAAHALHNWGSIFIKAASQGSSVGCYRVDDVSQLSENLAAAFHYSSYVIIEKTIQARELEVAVYEYQGNIIATLPGEIICATETFYSFDEKYDASSQAITEVIAKGLSTDITDKIRHYAIKVFNGMKLKHLSRIDFFLTLDNEILLNEVNTFPGTTPISMFPKMLQNHGPSFSDYLNDTILSQLGLKTEADTKR</sequence>
<keyword evidence="13" id="KW-0464">Manganese</keyword>
<dbReference type="SUPFAM" id="SSF56059">
    <property type="entry name" value="Glutathione synthetase ATP-binding domain-like"/>
    <property type="match status" value="1"/>
</dbReference>
<dbReference type="GO" id="GO:0008716">
    <property type="term" value="F:D-alanine-D-alanine ligase activity"/>
    <property type="evidence" value="ECO:0007669"/>
    <property type="project" value="UniProtKB-EC"/>
</dbReference>
<evidence type="ECO:0000256" key="9">
    <source>
        <dbReference type="ARBA" id="ARBA00022840"/>
    </source>
</evidence>
<dbReference type="InterPro" id="IPR011127">
    <property type="entry name" value="Dala_Dala_lig_N"/>
</dbReference>
<accession>A0ABT0LFD1</accession>
<evidence type="ECO:0000256" key="17">
    <source>
        <dbReference type="PROSITE-ProRule" id="PRU00409"/>
    </source>
</evidence>
<keyword evidence="8 17" id="KW-0547">Nucleotide-binding</keyword>
<dbReference type="Gene3D" id="3.30.1490.20">
    <property type="entry name" value="ATP-grasp fold, A domain"/>
    <property type="match status" value="1"/>
</dbReference>
<comment type="function">
    <text evidence="3 16">Cell wall formation.</text>
</comment>
<evidence type="ECO:0000259" key="18">
    <source>
        <dbReference type="PROSITE" id="PS50975"/>
    </source>
</evidence>